<comment type="caution">
    <text evidence="1">The sequence shown here is derived from an EMBL/GenBank/DDBJ whole genome shotgun (WGS) entry which is preliminary data.</text>
</comment>
<sequence length="291" mass="32832">MIPLKAHLRDLLRASMRGERDGLSPFGRFAKRLAHHVEFHARVLEREARFSAPAAEPSNGWGEEDIRGRLVYDFGANHGRNIPYYLARGLNVVAVEANPLLCSVISDKYIDYCKEDRLKVINACIVPDESVHQVEFYIHSEQDSLSTFVVPGSERAADFRMITLPSLTPGALFDQYGDPFYVKIDLEGLDGPIVRSMTRSVSVPYVSAEIHTPDVFLELASAGYTKFKIVEGEYVNNRYFDIDLLDFKWKFEYDAAGPFGEDVPGRWLSASEMALYLAANGYGWKDIHAKL</sequence>
<evidence type="ECO:0000313" key="2">
    <source>
        <dbReference type="Proteomes" id="UP000523821"/>
    </source>
</evidence>
<dbReference type="EMBL" id="JACHOO010000002">
    <property type="protein sequence ID" value="MBB5751874.1"/>
    <property type="molecule type" value="Genomic_DNA"/>
</dbReference>
<dbReference type="GO" id="GO:0008168">
    <property type="term" value="F:methyltransferase activity"/>
    <property type="evidence" value="ECO:0007669"/>
    <property type="project" value="UniProtKB-KW"/>
</dbReference>
<gene>
    <name evidence="1" type="ORF">GGQ63_000926</name>
</gene>
<keyword evidence="1" id="KW-0489">Methyltransferase</keyword>
<dbReference type="SUPFAM" id="SSF53335">
    <property type="entry name" value="S-adenosyl-L-methionine-dependent methyltransferases"/>
    <property type="match status" value="1"/>
</dbReference>
<dbReference type="InterPro" id="IPR029063">
    <property type="entry name" value="SAM-dependent_MTases_sf"/>
</dbReference>
<keyword evidence="2" id="KW-1185">Reference proteome</keyword>
<proteinExistence type="predicted"/>
<dbReference type="Proteomes" id="UP000523821">
    <property type="component" value="Unassembled WGS sequence"/>
</dbReference>
<dbReference type="GO" id="GO:0032259">
    <property type="term" value="P:methylation"/>
    <property type="evidence" value="ECO:0007669"/>
    <property type="project" value="UniProtKB-KW"/>
</dbReference>
<dbReference type="Gene3D" id="3.40.50.150">
    <property type="entry name" value="Vaccinia Virus protein VP39"/>
    <property type="match status" value="1"/>
</dbReference>
<reference evidence="1 2" key="1">
    <citation type="submission" date="2020-08" db="EMBL/GenBank/DDBJ databases">
        <title>Genomic Encyclopedia of Type Strains, Phase IV (KMG-IV): sequencing the most valuable type-strain genomes for metagenomic binning, comparative biology and taxonomic classification.</title>
        <authorList>
            <person name="Goeker M."/>
        </authorList>
    </citation>
    <scope>NUCLEOTIDE SEQUENCE [LARGE SCALE GENOMIC DNA]</scope>
    <source>
        <strain evidence="1 2">DSM 16268</strain>
    </source>
</reference>
<protein>
    <submittedName>
        <fullName evidence="1">FkbM family methyltransferase</fullName>
    </submittedName>
</protein>
<evidence type="ECO:0000313" key="1">
    <source>
        <dbReference type="EMBL" id="MBB5751874.1"/>
    </source>
</evidence>
<dbReference type="AlphaFoldDB" id="A0A7W9FL06"/>
<dbReference type="RefSeq" id="WP_183853038.1">
    <property type="nucleotide sequence ID" value="NZ_JACHOO010000002.1"/>
</dbReference>
<organism evidence="1 2">
    <name type="scientific">Prosthecomicrobium pneumaticum</name>
    <dbReference type="NCBI Taxonomy" id="81895"/>
    <lineage>
        <taxon>Bacteria</taxon>
        <taxon>Pseudomonadati</taxon>
        <taxon>Pseudomonadota</taxon>
        <taxon>Alphaproteobacteria</taxon>
        <taxon>Hyphomicrobiales</taxon>
        <taxon>Kaistiaceae</taxon>
        <taxon>Prosthecomicrobium</taxon>
    </lineage>
</organism>
<accession>A0A7W9FL06</accession>
<name>A0A7W9FL06_9HYPH</name>
<keyword evidence="1" id="KW-0808">Transferase</keyword>